<gene>
    <name evidence="3" type="ORF">AVEN_170879_1</name>
</gene>
<protein>
    <submittedName>
        <fullName evidence="3">Uncharacterized protein</fullName>
    </submittedName>
</protein>
<feature type="signal peptide" evidence="2">
    <location>
        <begin position="1"/>
        <end position="23"/>
    </location>
</feature>
<dbReference type="EMBL" id="BGPR01025083">
    <property type="protein sequence ID" value="GBN93699.1"/>
    <property type="molecule type" value="Genomic_DNA"/>
</dbReference>
<evidence type="ECO:0000313" key="4">
    <source>
        <dbReference type="Proteomes" id="UP000499080"/>
    </source>
</evidence>
<evidence type="ECO:0000313" key="3">
    <source>
        <dbReference type="EMBL" id="GBN93699.1"/>
    </source>
</evidence>
<dbReference type="PROSITE" id="PS50096">
    <property type="entry name" value="IQ"/>
    <property type="match status" value="1"/>
</dbReference>
<dbReference type="AlphaFoldDB" id="A0A4Y2T2N7"/>
<name>A0A4Y2T2N7_ARAVE</name>
<comment type="caution">
    <text evidence="3">The sequence shown here is derived from an EMBL/GenBank/DDBJ whole genome shotgun (WGS) entry which is preliminary data.</text>
</comment>
<feature type="region of interest" description="Disordered" evidence="1">
    <location>
        <begin position="28"/>
        <end position="121"/>
    </location>
</feature>
<dbReference type="Proteomes" id="UP000499080">
    <property type="component" value="Unassembled WGS sequence"/>
</dbReference>
<keyword evidence="2" id="KW-0732">Signal</keyword>
<feature type="compositionally biased region" description="Gly residues" evidence="1">
    <location>
        <begin position="29"/>
        <end position="49"/>
    </location>
</feature>
<proteinExistence type="predicted"/>
<accession>A0A4Y2T2N7</accession>
<evidence type="ECO:0000256" key="1">
    <source>
        <dbReference type="SAM" id="MobiDB-lite"/>
    </source>
</evidence>
<reference evidence="3 4" key="1">
    <citation type="journal article" date="2019" name="Sci. Rep.">
        <title>Orb-weaving spider Araneus ventricosus genome elucidates the spidroin gene catalogue.</title>
        <authorList>
            <person name="Kono N."/>
            <person name="Nakamura H."/>
            <person name="Ohtoshi R."/>
            <person name="Moran D.A.P."/>
            <person name="Shinohara A."/>
            <person name="Yoshida Y."/>
            <person name="Fujiwara M."/>
            <person name="Mori M."/>
            <person name="Tomita M."/>
            <person name="Arakawa K."/>
        </authorList>
    </citation>
    <scope>NUCLEOTIDE SEQUENCE [LARGE SCALE GENOMIC DNA]</scope>
</reference>
<feature type="chain" id="PRO_5021446056" evidence="2">
    <location>
        <begin position="24"/>
        <end position="121"/>
    </location>
</feature>
<sequence>MKLRVLTRAPGAFRLAWCGAALGAVAGPEAGGGAASGRAWGRGGGGGWGALPSSRAAPPGRGVALGGPPLLRRGTRSRIGSRLRGPSPGGVPSFGRWGINREEASRVGQRSRGYATRKSKR</sequence>
<evidence type="ECO:0000256" key="2">
    <source>
        <dbReference type="SAM" id="SignalP"/>
    </source>
</evidence>
<keyword evidence="4" id="KW-1185">Reference proteome</keyword>
<organism evidence="3 4">
    <name type="scientific">Araneus ventricosus</name>
    <name type="common">Orbweaver spider</name>
    <name type="synonym">Epeira ventricosa</name>
    <dbReference type="NCBI Taxonomy" id="182803"/>
    <lineage>
        <taxon>Eukaryota</taxon>
        <taxon>Metazoa</taxon>
        <taxon>Ecdysozoa</taxon>
        <taxon>Arthropoda</taxon>
        <taxon>Chelicerata</taxon>
        <taxon>Arachnida</taxon>
        <taxon>Araneae</taxon>
        <taxon>Araneomorphae</taxon>
        <taxon>Entelegynae</taxon>
        <taxon>Araneoidea</taxon>
        <taxon>Araneidae</taxon>
        <taxon>Araneus</taxon>
    </lineage>
</organism>